<dbReference type="InterPro" id="IPR011333">
    <property type="entry name" value="SKP1/BTB/POZ_sf"/>
</dbReference>
<protein>
    <submittedName>
        <fullName evidence="3">(Mediterranean fruit fly) hypothetical protein</fullName>
    </submittedName>
</protein>
<dbReference type="PANTHER" id="PTHR22427:SF7">
    <property type="entry name" value="GH15728P"/>
    <property type="match status" value="1"/>
</dbReference>
<feature type="compositionally biased region" description="Polar residues" evidence="1">
    <location>
        <begin position="1780"/>
        <end position="1798"/>
    </location>
</feature>
<feature type="compositionally biased region" description="Basic and acidic residues" evidence="1">
    <location>
        <begin position="1881"/>
        <end position="1892"/>
    </location>
</feature>
<keyword evidence="4" id="KW-1185">Reference proteome</keyword>
<feature type="compositionally biased region" description="Low complexity" evidence="1">
    <location>
        <begin position="464"/>
        <end position="476"/>
    </location>
</feature>
<feature type="compositionally biased region" description="Low complexity" evidence="1">
    <location>
        <begin position="2302"/>
        <end position="2312"/>
    </location>
</feature>
<feature type="compositionally biased region" description="Low complexity" evidence="1">
    <location>
        <begin position="2064"/>
        <end position="2090"/>
    </location>
</feature>
<feature type="region of interest" description="Disordered" evidence="1">
    <location>
        <begin position="2143"/>
        <end position="2190"/>
    </location>
</feature>
<feature type="compositionally biased region" description="Basic and acidic residues" evidence="1">
    <location>
        <begin position="632"/>
        <end position="653"/>
    </location>
</feature>
<feature type="region of interest" description="Disordered" evidence="1">
    <location>
        <begin position="297"/>
        <end position="318"/>
    </location>
</feature>
<feature type="region of interest" description="Disordered" evidence="1">
    <location>
        <begin position="625"/>
        <end position="744"/>
    </location>
</feature>
<feature type="compositionally biased region" description="Basic and acidic residues" evidence="1">
    <location>
        <begin position="494"/>
        <end position="519"/>
    </location>
</feature>
<feature type="compositionally biased region" description="Basic and acidic residues" evidence="1">
    <location>
        <begin position="404"/>
        <end position="415"/>
    </location>
</feature>
<feature type="region of interest" description="Disordered" evidence="1">
    <location>
        <begin position="1072"/>
        <end position="1122"/>
    </location>
</feature>
<feature type="compositionally biased region" description="Low complexity" evidence="1">
    <location>
        <begin position="2227"/>
        <end position="2242"/>
    </location>
</feature>
<feature type="region of interest" description="Disordered" evidence="1">
    <location>
        <begin position="395"/>
        <end position="433"/>
    </location>
</feature>
<feature type="region of interest" description="Disordered" evidence="1">
    <location>
        <begin position="766"/>
        <end position="787"/>
    </location>
</feature>
<feature type="region of interest" description="Disordered" evidence="1">
    <location>
        <begin position="945"/>
        <end position="984"/>
    </location>
</feature>
<feature type="compositionally biased region" description="Low complexity" evidence="1">
    <location>
        <begin position="539"/>
        <end position="553"/>
    </location>
</feature>
<dbReference type="Gene3D" id="3.30.710.10">
    <property type="entry name" value="Potassium Channel Kv1.1, Chain A"/>
    <property type="match status" value="1"/>
</dbReference>
<feature type="region of interest" description="Disordered" evidence="1">
    <location>
        <begin position="1"/>
        <end position="146"/>
    </location>
</feature>
<evidence type="ECO:0000313" key="3">
    <source>
        <dbReference type="EMBL" id="CAD7006629.1"/>
    </source>
</evidence>
<feature type="compositionally biased region" description="Low complexity" evidence="1">
    <location>
        <begin position="2105"/>
        <end position="2119"/>
    </location>
</feature>
<reference evidence="3" key="1">
    <citation type="submission" date="2020-11" db="EMBL/GenBank/DDBJ databases">
        <authorList>
            <person name="Whitehead M."/>
        </authorList>
    </citation>
    <scope>NUCLEOTIDE SEQUENCE</scope>
    <source>
        <strain evidence="3">EGII</strain>
    </source>
</reference>
<name>A0A811V5A5_CERCA</name>
<dbReference type="PANTHER" id="PTHR22427">
    <property type="entry name" value="GH15728P"/>
    <property type="match status" value="1"/>
</dbReference>
<dbReference type="KEGG" id="ccat:101450414"/>
<feature type="compositionally biased region" description="Polar residues" evidence="1">
    <location>
        <begin position="1081"/>
        <end position="1099"/>
    </location>
</feature>
<dbReference type="CDD" id="cd18286">
    <property type="entry name" value="BTB2_POZ_BTBD8"/>
    <property type="match status" value="1"/>
</dbReference>
<dbReference type="PROSITE" id="PS50097">
    <property type="entry name" value="BTB"/>
    <property type="match status" value="1"/>
</dbReference>
<dbReference type="SUPFAM" id="SSF54695">
    <property type="entry name" value="POZ domain"/>
    <property type="match status" value="1"/>
</dbReference>
<feature type="compositionally biased region" description="Polar residues" evidence="1">
    <location>
        <begin position="477"/>
        <end position="492"/>
    </location>
</feature>
<feature type="region of interest" description="Disordered" evidence="1">
    <location>
        <begin position="2203"/>
        <end position="2242"/>
    </location>
</feature>
<dbReference type="OrthoDB" id="409642at2759"/>
<feature type="region of interest" description="Disordered" evidence="1">
    <location>
        <begin position="2301"/>
        <end position="2326"/>
    </location>
</feature>
<dbReference type="Proteomes" id="UP000606786">
    <property type="component" value="Unassembled WGS sequence"/>
</dbReference>
<feature type="region of interest" description="Disordered" evidence="1">
    <location>
        <begin position="461"/>
        <end position="554"/>
    </location>
</feature>
<feature type="compositionally biased region" description="Polar residues" evidence="1">
    <location>
        <begin position="2203"/>
        <end position="2226"/>
    </location>
</feature>
<gene>
    <name evidence="3" type="ORF">CCAP1982_LOCUS14936</name>
</gene>
<feature type="compositionally biased region" description="Basic and acidic residues" evidence="1">
    <location>
        <begin position="1968"/>
        <end position="1981"/>
    </location>
</feature>
<evidence type="ECO:0000313" key="4">
    <source>
        <dbReference type="Proteomes" id="UP000606786"/>
    </source>
</evidence>
<feature type="compositionally biased region" description="Low complexity" evidence="1">
    <location>
        <begin position="1924"/>
        <end position="1933"/>
    </location>
</feature>
<evidence type="ECO:0000256" key="1">
    <source>
        <dbReference type="SAM" id="MobiDB-lite"/>
    </source>
</evidence>
<feature type="compositionally biased region" description="Polar residues" evidence="1">
    <location>
        <begin position="1939"/>
        <end position="1957"/>
    </location>
</feature>
<dbReference type="InterPro" id="IPR043225">
    <property type="entry name" value="BACK_BTBD8"/>
</dbReference>
<feature type="region of interest" description="Disordered" evidence="1">
    <location>
        <begin position="2046"/>
        <end position="2128"/>
    </location>
</feature>
<evidence type="ECO:0000259" key="2">
    <source>
        <dbReference type="PROSITE" id="PS50097"/>
    </source>
</evidence>
<feature type="compositionally biased region" description="Polar residues" evidence="1">
    <location>
        <begin position="1821"/>
        <end position="1836"/>
    </location>
</feature>
<comment type="caution">
    <text evidence="3">The sequence shown here is derived from an EMBL/GenBank/DDBJ whole genome shotgun (WGS) entry which is preliminary data.</text>
</comment>
<feature type="compositionally biased region" description="Basic and acidic residues" evidence="1">
    <location>
        <begin position="305"/>
        <end position="314"/>
    </location>
</feature>
<dbReference type="Pfam" id="PF26017">
    <property type="entry name" value="BACK_BTBD8"/>
    <property type="match status" value="1"/>
</dbReference>
<accession>A0A811V5A5</accession>
<feature type="compositionally biased region" description="Polar residues" evidence="1">
    <location>
        <begin position="672"/>
        <end position="691"/>
    </location>
</feature>
<dbReference type="EMBL" id="CAJHJT010000034">
    <property type="protein sequence ID" value="CAD7006629.1"/>
    <property type="molecule type" value="Genomic_DNA"/>
</dbReference>
<dbReference type="Pfam" id="PF00651">
    <property type="entry name" value="BTB"/>
    <property type="match status" value="1"/>
</dbReference>
<feature type="compositionally biased region" description="Polar residues" evidence="1">
    <location>
        <begin position="954"/>
        <end position="975"/>
    </location>
</feature>
<dbReference type="SMART" id="SM00225">
    <property type="entry name" value="BTB"/>
    <property type="match status" value="1"/>
</dbReference>
<dbReference type="CDD" id="cd18490">
    <property type="entry name" value="BACK_BTBD8"/>
    <property type="match status" value="1"/>
</dbReference>
<feature type="compositionally biased region" description="Polar residues" evidence="1">
    <location>
        <begin position="520"/>
        <end position="531"/>
    </location>
</feature>
<proteinExistence type="predicted"/>
<feature type="region of interest" description="Disordered" evidence="1">
    <location>
        <begin position="1780"/>
        <end position="1988"/>
    </location>
</feature>
<feature type="domain" description="BTB" evidence="2">
    <location>
        <begin position="1385"/>
        <end position="1449"/>
    </location>
</feature>
<dbReference type="InterPro" id="IPR000210">
    <property type="entry name" value="BTB/POZ_dom"/>
</dbReference>
<feature type="region of interest" description="Disordered" evidence="1">
    <location>
        <begin position="1003"/>
        <end position="1029"/>
    </location>
</feature>
<organism evidence="3 4">
    <name type="scientific">Ceratitis capitata</name>
    <name type="common">Mediterranean fruit fly</name>
    <name type="synonym">Tephritis capitata</name>
    <dbReference type="NCBI Taxonomy" id="7213"/>
    <lineage>
        <taxon>Eukaryota</taxon>
        <taxon>Metazoa</taxon>
        <taxon>Ecdysozoa</taxon>
        <taxon>Arthropoda</taxon>
        <taxon>Hexapoda</taxon>
        <taxon>Insecta</taxon>
        <taxon>Pterygota</taxon>
        <taxon>Neoptera</taxon>
        <taxon>Endopterygota</taxon>
        <taxon>Diptera</taxon>
        <taxon>Brachycera</taxon>
        <taxon>Muscomorpha</taxon>
        <taxon>Tephritoidea</taxon>
        <taxon>Tephritidae</taxon>
        <taxon>Ceratitis</taxon>
        <taxon>Ceratitis</taxon>
    </lineage>
</organism>
<feature type="region of interest" description="Disordered" evidence="1">
    <location>
        <begin position="801"/>
        <end position="835"/>
    </location>
</feature>
<feature type="compositionally biased region" description="Low complexity" evidence="1">
    <location>
        <begin position="117"/>
        <end position="134"/>
    </location>
</feature>
<sequence>MDSTTHSPTAAPPPLATASQRAGVTANGLDTAITPPVAPARHTRPLPAQRAGSACVSGNGSSSSTTTSSPPQYSEDIRRANMPTTLDLLPRKGSVSSTKTCEVDLGDEERDTFSPISTGESTSDGGVGEDGSSSNQCSPGDAHMLSAAGSSDIGSTLATIATYDNKAYDSVHERPMTVAPTPAARLKLSGSGGVSGVALSGAGTGAGVSGALHSTSKEEKQRQNEEIVIMETSSISSETGSWESVFPHANSAAVGNVVSTTAVVSAAPITAVNTTTANMLSDANITAFNTEFLQSEGKISQTPFEHPKERDKNSGTEQQVHLLKEPDIAPYLRERTYSTGASVTADTSSLFTGISTHSLLRDLERRENAMNSSAHSACFIDASSLRDEDEVLSFPSLDGQLSNDDAKDIEDERVTTLESTKPANGEDEDSPTKKLESFHKAFAKCKVKSKDLPEDVPVETFNLSKSSSSSNSGADSPQKQISVASATSTNNLSDEEKLWKREHEGQKAPKNAETKDKIGKTTQFAPQQQTSAHEDATEASVSLAADADSSDSSEIVKLRREQEHKQRGPYIFQHNMQHFSIHPLAVSPKFSVHNSLAASSTGHPTAVHAAHSDLSYTTDYSSSSPAPSLVWSEHEHRPSLSGRPHVDDYDGHAHKTFAHPDTPHNSIAHIENASSNNSSIHRDYTMSSSLSHQRDSGAYCSDATDSPVPMPRTPKRSKFDEANPIISGGASIKDFAPKQCESPPVHRRLDSCPIVSGGFASLDFEPTRPLVDDDEDQVELRSRPKTRKPIPGIASWVVDMSDCRPERRKSTSSTSSMEASAGKFRERSDSTSSHKSGCGFYVSLDNMDKNPNTDDLNKIPIKPQMSKSYTAPKPAGFFVNLSKSEYISAPEEKPSEPKTEETTTADKKNIFSMFIDIGESKKQSGTPRKEPFSLAQRLSSSYAAQRRAEEVMRSSASSTETLMAKSSSLKMSTDNEGCGESKSLDYKCNLEPPITVAAIRRLSQQQRSQNDAAKRHSWGNNPSKEGVIGDYKRSISLTANGDSKENGGNGLMSIIDKIPLISKASSLSVDSSLSPFDEYTGSKSELSTCSNNSARNSVSGGERDDEVFHAGAGTNNSGRVKRRRRDVQINETFDKSSLASITDGVLSKDMSPASTTDTEDLTFQQDEELAMREAALQQQQQLQQAPSNRSSAIIMETIIEAKETSSPKKNASGHTMESLHATIEKQKMLLETVNEHGEVEKNTFVKLSDMDKPAKFELHSPESMSKSAGNHRQINRLFRDDSKARPHSWTMTRSHGNSFLSITNSVENLRSLSRLFPNFSKEFSNSLPNDIICDQMDYIQTDISGDSSLASSISRSGMDESSISCRQPRRLGEDLLKMFLQEIATDMIVEVHGRRIKAHKCILRSRCQYFAAMLAGSGAQSVVSLQGYSYSAVHFALCHIYSGASHPPDGISLMELAALADLLGLEGLKEVTAHALKTNYCHNFHKPCSGCIDGILQVLPVALTHSLDDLYRKCLRWTCRHYMKVWPTRQFAQLPADILGRCRQQIVAYMTSESVLDTVLDCDNLLTQLATYRWGGICESLVRDILDSAYTYIADHFASLIASDSFLSLGHDRSCHIPRLESVLLRTASSLTPDQACRSYQRVTRLNTVLQAKVIQMPANLGELAKELQGLQEEDLDWDTEYIRLVSAILSAVEQCLIRQCSRAMRVTAWQRMDLDLRKKVQTLARLTEPMDLKRNKPVSKAFTFSGSTRNQDLYQVKLAIQAHSKRTMAQDTQLYKATQTQEAGNVQTTERGVQANNDLREGTSKILKSNTRVHVPQALRASSQSATTSERNSLNTHRRTQSEAPMHINKVTTTAPALPPKPTSADIKTETVKKTAPRLSDVRPRYLEPRKVHAPAGFGNGPVRSATSSSIPANTKGKGRQISSSDSSRTSSPAARKTANQIGRKSINMSLDSLASPSRRGRTMRLKATDNADRFSDRGGDSLGDSMKSSVITNKAISQESLASGAKLSRSNPLIGNSGKQLATVGGGCKLLNGKTSNGIAKTNRAASIGAKPPKHLQQQNIKSTGSSPSSVTTTKSAASRLSSVSSTHSSRDMFKNRSISVPGQSSSQGSSGGQTTIGSGGGTKHSFLSAKSREILARRAEKNKLQQQQQQMQQTANSSADERSNNTNAVPEPTNNRNHHQHTAGPIRSVSHTAVTSASNANYTRNSLPSNIPTRRPNSLQLRKTTNNQTTVANNRNNNSNVNQMAHLNNKNKIINATNGVLKAANAVKQKIELFIDTSTSAAGRVEKSTPPATTQAMAQNKNNDQQQHQKQPRVETKLERSSTFCKETSDMDINELQIIE</sequence>
<feature type="compositionally biased region" description="Polar residues" evidence="1">
    <location>
        <begin position="2157"/>
        <end position="2178"/>
    </location>
</feature>